<evidence type="ECO:0000313" key="4">
    <source>
        <dbReference type="Proteomes" id="UP000002030"/>
    </source>
</evidence>
<dbReference type="InterPro" id="IPR009926">
    <property type="entry name" value="T3SS_YcgR_PilZN"/>
</dbReference>
<feature type="domain" description="PilZ" evidence="1">
    <location>
        <begin position="105"/>
        <end position="213"/>
    </location>
</feature>
<proteinExistence type="predicted"/>
<dbReference type="AlphaFoldDB" id="D1B6A2"/>
<dbReference type="Proteomes" id="UP000002030">
    <property type="component" value="Chromosome"/>
</dbReference>
<organism evidence="3 4">
    <name type="scientific">Thermanaerovibrio acidaminovorans (strain ATCC 49978 / DSM 6589 / Su883)</name>
    <name type="common">Selenomonas acidaminovorans</name>
    <dbReference type="NCBI Taxonomy" id="525903"/>
    <lineage>
        <taxon>Bacteria</taxon>
        <taxon>Thermotogati</taxon>
        <taxon>Synergistota</taxon>
        <taxon>Synergistia</taxon>
        <taxon>Synergistales</taxon>
        <taxon>Synergistaceae</taxon>
        <taxon>Thermanaerovibrio</taxon>
    </lineage>
</organism>
<dbReference type="Pfam" id="PF12945">
    <property type="entry name" value="PilZNR"/>
    <property type="match status" value="1"/>
</dbReference>
<sequence>MGSQGSNAGVAEFPVGAKAEFKVHDGLFKGTYASRVEDLRDGMVALAHPMFKGGLLPVYRDMECEVISEDSRSPMRGSCVVVRSDLSSPVPLLWVRISGPVERVQRRRYLRVSCVKEFRVFPLEVEHRSPLSGRWLRAVGVDLSLGGIRFRLAFPYRLSREDSFLGMLPFGEAGVPAVLRLTRVERTADGLLDCGSSFESIPGWSEKYIIEFIRTQELNSRQGRDAP</sequence>
<reference evidence="3 4" key="1">
    <citation type="journal article" date="2009" name="Stand. Genomic Sci.">
        <title>Complete genome sequence of Thermanaerovibrio acidaminovorans type strain (Su883).</title>
        <authorList>
            <person name="Chovatia M."/>
            <person name="Sikorski J."/>
            <person name="Schroder M."/>
            <person name="Lapidus A."/>
            <person name="Nolan M."/>
            <person name="Tice H."/>
            <person name="Glavina Del Rio T."/>
            <person name="Copeland A."/>
            <person name="Cheng J.F."/>
            <person name="Lucas S."/>
            <person name="Chen F."/>
            <person name="Bruce D."/>
            <person name="Goodwin L."/>
            <person name="Pitluck S."/>
            <person name="Ivanova N."/>
            <person name="Mavromatis K."/>
            <person name="Ovchinnikova G."/>
            <person name="Pati A."/>
            <person name="Chen A."/>
            <person name="Palaniappan K."/>
            <person name="Land M."/>
            <person name="Hauser L."/>
            <person name="Chang Y.J."/>
            <person name="Jeffries C.D."/>
            <person name="Chain P."/>
            <person name="Saunders E."/>
            <person name="Detter J.C."/>
            <person name="Brettin T."/>
            <person name="Rohde M."/>
            <person name="Goker M."/>
            <person name="Spring S."/>
            <person name="Bristow J."/>
            <person name="Markowitz V."/>
            <person name="Hugenholtz P."/>
            <person name="Kyrpides N.C."/>
            <person name="Klenk H.P."/>
            <person name="Eisen J.A."/>
        </authorList>
    </citation>
    <scope>NUCLEOTIDE SEQUENCE [LARGE SCALE GENOMIC DNA]</scope>
    <source>
        <strain evidence="4">ATCC 49978 / DSM 6589 / Su883</strain>
    </source>
</reference>
<protein>
    <submittedName>
        <fullName evidence="3">Type IV pilus assembly PilZ</fullName>
    </submittedName>
</protein>
<dbReference type="EMBL" id="CP001818">
    <property type="protein sequence ID" value="ACZ19543.1"/>
    <property type="molecule type" value="Genomic_DNA"/>
</dbReference>
<dbReference type="Pfam" id="PF07238">
    <property type="entry name" value="PilZ"/>
    <property type="match status" value="1"/>
</dbReference>
<dbReference type="KEGG" id="tai:Taci_1312"/>
<dbReference type="GO" id="GO:0035438">
    <property type="term" value="F:cyclic-di-GMP binding"/>
    <property type="evidence" value="ECO:0007669"/>
    <property type="project" value="InterPro"/>
</dbReference>
<dbReference type="InterPro" id="IPR009875">
    <property type="entry name" value="PilZ_domain"/>
</dbReference>
<dbReference type="OrthoDB" id="3493at2"/>
<gene>
    <name evidence="3" type="ordered locus">Taci_1312</name>
</gene>
<name>D1B6A2_THEAS</name>
<accession>D1B6A2</accession>
<evidence type="ECO:0000313" key="3">
    <source>
        <dbReference type="EMBL" id="ACZ19543.1"/>
    </source>
</evidence>
<evidence type="ECO:0000259" key="2">
    <source>
        <dbReference type="Pfam" id="PF12945"/>
    </source>
</evidence>
<evidence type="ECO:0000259" key="1">
    <source>
        <dbReference type="Pfam" id="PF07238"/>
    </source>
</evidence>
<keyword evidence="4" id="KW-1185">Reference proteome</keyword>
<dbReference type="HOGENOM" id="CLU_1248467_0_0_0"/>
<dbReference type="EnsemblBacteria" id="ACZ19543">
    <property type="protein sequence ID" value="ACZ19543"/>
    <property type="gene ID" value="Taci_1312"/>
</dbReference>
<feature type="domain" description="Type III secretion system flagellar brake protein YcgR PilZN" evidence="2">
    <location>
        <begin position="15"/>
        <end position="96"/>
    </location>
</feature>
<dbReference type="eggNOG" id="COG5581">
    <property type="taxonomic scope" value="Bacteria"/>
</dbReference>
<dbReference type="STRING" id="525903.Taci_1312"/>